<dbReference type="GO" id="GO:0005634">
    <property type="term" value="C:nucleus"/>
    <property type="evidence" value="ECO:0007669"/>
    <property type="project" value="TreeGrafter"/>
</dbReference>
<dbReference type="Pfam" id="PF24065">
    <property type="entry name" value="REV3_N"/>
    <property type="match status" value="1"/>
</dbReference>
<dbReference type="FunFam" id="3.30.342.10:FF:000018">
    <property type="entry name" value="DNA polymerase"/>
    <property type="match status" value="1"/>
</dbReference>
<dbReference type="PANTHER" id="PTHR45812">
    <property type="entry name" value="DNA POLYMERASE ZETA CATALYTIC SUBUNIT"/>
    <property type="match status" value="1"/>
</dbReference>
<dbReference type="GO" id="GO:0003887">
    <property type="term" value="F:DNA-directed DNA polymerase activity"/>
    <property type="evidence" value="ECO:0007669"/>
    <property type="project" value="UniProtKB-EC"/>
</dbReference>
<dbReference type="GO" id="GO:0016035">
    <property type="term" value="C:zeta DNA polymerase complex"/>
    <property type="evidence" value="ECO:0007669"/>
    <property type="project" value="InterPro"/>
</dbReference>
<dbReference type="InterPro" id="IPR030559">
    <property type="entry name" value="PolZ_Rev3"/>
</dbReference>
<feature type="compositionally biased region" description="Polar residues" evidence="2">
    <location>
        <begin position="531"/>
        <end position="541"/>
    </location>
</feature>
<evidence type="ECO:0000259" key="4">
    <source>
        <dbReference type="Pfam" id="PF24065"/>
    </source>
</evidence>
<organism evidence="5 6">
    <name type="scientific">Puccinia graminis f. sp. tritici</name>
    <dbReference type="NCBI Taxonomy" id="56615"/>
    <lineage>
        <taxon>Eukaryota</taxon>
        <taxon>Fungi</taxon>
        <taxon>Dikarya</taxon>
        <taxon>Basidiomycota</taxon>
        <taxon>Pucciniomycotina</taxon>
        <taxon>Pucciniomycetes</taxon>
        <taxon>Pucciniales</taxon>
        <taxon>Pucciniaceae</taxon>
        <taxon>Puccinia</taxon>
    </lineage>
</organism>
<evidence type="ECO:0000256" key="1">
    <source>
        <dbReference type="ARBA" id="ARBA00049244"/>
    </source>
</evidence>
<dbReference type="AlphaFoldDB" id="A0A5B0RRV6"/>
<evidence type="ECO:0000313" key="5">
    <source>
        <dbReference type="EMBL" id="KAA1128671.1"/>
    </source>
</evidence>
<comment type="caution">
    <text evidence="5">The sequence shown here is derived from an EMBL/GenBank/DDBJ whole genome shotgun (WGS) entry which is preliminary data.</text>
</comment>
<feature type="domain" description="DNA polymerase zeta catalytic subunit N-terminal" evidence="4">
    <location>
        <begin position="16"/>
        <end position="73"/>
    </location>
</feature>
<dbReference type="Proteomes" id="UP000325313">
    <property type="component" value="Unassembled WGS sequence"/>
</dbReference>
<proteinExistence type="predicted"/>
<feature type="compositionally biased region" description="Acidic residues" evidence="2">
    <location>
        <begin position="477"/>
        <end position="487"/>
    </location>
</feature>
<dbReference type="Pfam" id="PF24055">
    <property type="entry name" value="POL3_N"/>
    <property type="match status" value="1"/>
</dbReference>
<evidence type="ECO:0000256" key="2">
    <source>
        <dbReference type="SAM" id="MobiDB-lite"/>
    </source>
</evidence>
<accession>A0A5B0RRV6</accession>
<feature type="domain" description="DNA polymerase delta/zeta catalytic subunit N-terminal" evidence="3">
    <location>
        <begin position="74"/>
        <end position="159"/>
    </location>
</feature>
<dbReference type="SUPFAM" id="SSF53098">
    <property type="entry name" value="Ribonuclease H-like"/>
    <property type="match status" value="1"/>
</dbReference>
<sequence>MPDQVRDDVPDDGPAIRFRLIQLDTLNSPPSDSSPLSLKTSPFIPRGQQLYKVPVLRLFGATQAGQRVVAHVHGAMPYFYVQFEAGILPDTVHSYIRRLGAALNYATAASLGKINKANPADRGRHQYVAYIALCKGIPFYGFHVGYRYFLKIYCVQPKFKKRMAELLRTGKVMSPSAYSRGDPAKGTRPGGFKVFEEHIPFHLQFMLDHNLYGCGWVELSNCAFRRPLPDNYVTYEGSQGPIYLASSVPESQMAHVDLPKSSYCPIELDCTVADIMNRHWVKERQLHQDFVEFLQQPIPEDEKLVQSVKELWEDERKRRQKRGQTGPEEVRETGPSSQRDYPRGEQPQWFMEPNFRTQIEELIRKKHRDLADQQDIDHPAEPEIAFKHFVKPESNLSKLIPTTFQAVDAIHVNKWIKDEQEDNPYGVWAIHGIGTGSPAKPDGKEIPKESVDAAFNEEAELHLGIDIVAIQSQMESYNDDGPDDENDVVPNPALDPIFEEGEFDELNWDEIDNPDAIGQREPRGPDAAGSKHTTPTKSKNS</sequence>
<feature type="region of interest" description="Disordered" evidence="2">
    <location>
        <begin position="476"/>
        <end position="541"/>
    </location>
</feature>
<dbReference type="EMBL" id="VDEP01000140">
    <property type="protein sequence ID" value="KAA1128671.1"/>
    <property type="molecule type" value="Genomic_DNA"/>
</dbReference>
<evidence type="ECO:0000313" key="6">
    <source>
        <dbReference type="Proteomes" id="UP000325313"/>
    </source>
</evidence>
<dbReference type="InterPro" id="IPR056435">
    <property type="entry name" value="DPOD/Z_N"/>
</dbReference>
<dbReference type="GO" id="GO:0042276">
    <property type="term" value="P:error-prone translesion synthesis"/>
    <property type="evidence" value="ECO:0007669"/>
    <property type="project" value="TreeGrafter"/>
</dbReference>
<dbReference type="GO" id="GO:0000724">
    <property type="term" value="P:double-strand break repair via homologous recombination"/>
    <property type="evidence" value="ECO:0007669"/>
    <property type="project" value="TreeGrafter"/>
</dbReference>
<feature type="compositionally biased region" description="Acidic residues" evidence="2">
    <location>
        <begin position="497"/>
        <end position="513"/>
    </location>
</feature>
<gene>
    <name evidence="5" type="primary">REV3_4</name>
    <name evidence="5" type="ORF">PGTUg99_022771</name>
</gene>
<reference evidence="5 6" key="1">
    <citation type="submission" date="2019-05" db="EMBL/GenBank/DDBJ databases">
        <title>Emergence of the Ug99 lineage of the wheat stem rust pathogen through somatic hybridization.</title>
        <authorList>
            <person name="Li F."/>
            <person name="Upadhyaya N.M."/>
            <person name="Sperschneider J."/>
            <person name="Matny O."/>
            <person name="Nguyen-Phuc H."/>
            <person name="Mago R."/>
            <person name="Raley C."/>
            <person name="Miller M.E."/>
            <person name="Silverstein K.A.T."/>
            <person name="Henningsen E."/>
            <person name="Hirsch C.D."/>
            <person name="Visser B."/>
            <person name="Pretorius Z.A."/>
            <person name="Steffenson B.J."/>
            <person name="Schwessinger B."/>
            <person name="Dodds P.N."/>
            <person name="Figueroa M."/>
        </authorList>
    </citation>
    <scope>NUCLEOTIDE SEQUENCE [LARGE SCALE GENOMIC DNA]</scope>
    <source>
        <strain evidence="5 6">Ug99</strain>
    </source>
</reference>
<dbReference type="InterPro" id="IPR012337">
    <property type="entry name" value="RNaseH-like_sf"/>
</dbReference>
<evidence type="ECO:0000259" key="3">
    <source>
        <dbReference type="Pfam" id="PF24055"/>
    </source>
</evidence>
<dbReference type="PANTHER" id="PTHR45812:SF1">
    <property type="entry name" value="DNA POLYMERASE ZETA CATALYTIC SUBUNIT"/>
    <property type="match status" value="1"/>
</dbReference>
<name>A0A5B0RRV6_PUCGR</name>
<protein>
    <submittedName>
        <fullName evidence="5">DNA polymerase zeta</fullName>
    </submittedName>
</protein>
<dbReference type="InterPro" id="IPR056447">
    <property type="entry name" value="REV3_N"/>
</dbReference>
<feature type="region of interest" description="Disordered" evidence="2">
    <location>
        <begin position="315"/>
        <end position="348"/>
    </location>
</feature>
<dbReference type="Gene3D" id="3.30.342.10">
    <property type="entry name" value="DNA Polymerase, chain B, domain 1"/>
    <property type="match status" value="1"/>
</dbReference>
<comment type="catalytic activity">
    <reaction evidence="1">
        <text>DNA(n) + a 2'-deoxyribonucleoside 5'-triphosphate = DNA(n+1) + diphosphate</text>
        <dbReference type="Rhea" id="RHEA:22508"/>
        <dbReference type="Rhea" id="RHEA-COMP:17339"/>
        <dbReference type="Rhea" id="RHEA-COMP:17340"/>
        <dbReference type="ChEBI" id="CHEBI:33019"/>
        <dbReference type="ChEBI" id="CHEBI:61560"/>
        <dbReference type="ChEBI" id="CHEBI:173112"/>
        <dbReference type="EC" id="2.7.7.7"/>
    </reaction>
</comment>